<evidence type="ECO:0000313" key="2">
    <source>
        <dbReference type="Proteomes" id="UP001183202"/>
    </source>
</evidence>
<evidence type="ECO:0000313" key="1">
    <source>
        <dbReference type="EMBL" id="MDT0353297.1"/>
    </source>
</evidence>
<dbReference type="RefSeq" id="WP_311559810.1">
    <property type="nucleotide sequence ID" value="NZ_JAVREJ010000029.1"/>
</dbReference>
<gene>
    <name evidence="1" type="ORF">RM445_27680</name>
</gene>
<name>A0ABU2NH72_9PSEU</name>
<protein>
    <submittedName>
        <fullName evidence="1">Uncharacterized protein</fullName>
    </submittedName>
</protein>
<accession>A0ABU2NH72</accession>
<dbReference type="Proteomes" id="UP001183202">
    <property type="component" value="Unassembled WGS sequence"/>
</dbReference>
<proteinExistence type="predicted"/>
<reference evidence="2" key="1">
    <citation type="submission" date="2023-07" db="EMBL/GenBank/DDBJ databases">
        <title>30 novel species of actinomycetes from the DSMZ collection.</title>
        <authorList>
            <person name="Nouioui I."/>
        </authorList>
    </citation>
    <scope>NUCLEOTIDE SEQUENCE [LARGE SCALE GENOMIC DNA]</scope>
    <source>
        <strain evidence="2">DSM 45834</strain>
    </source>
</reference>
<dbReference type="EMBL" id="JAVREJ010000029">
    <property type="protein sequence ID" value="MDT0353297.1"/>
    <property type="molecule type" value="Genomic_DNA"/>
</dbReference>
<sequence length="62" mass="6352">MAAPLAPSFPVLVGARVLQGVGAAAVPVRRLLVKEQELTRSRDALARSAGGCRWAAPGPTST</sequence>
<organism evidence="1 2">
    <name type="scientific">Pseudonocardia charpentierae</name>
    <dbReference type="NCBI Taxonomy" id="3075545"/>
    <lineage>
        <taxon>Bacteria</taxon>
        <taxon>Bacillati</taxon>
        <taxon>Actinomycetota</taxon>
        <taxon>Actinomycetes</taxon>
        <taxon>Pseudonocardiales</taxon>
        <taxon>Pseudonocardiaceae</taxon>
        <taxon>Pseudonocardia</taxon>
    </lineage>
</organism>
<keyword evidence="2" id="KW-1185">Reference proteome</keyword>
<comment type="caution">
    <text evidence="1">The sequence shown here is derived from an EMBL/GenBank/DDBJ whole genome shotgun (WGS) entry which is preliminary data.</text>
</comment>